<dbReference type="RefSeq" id="WP_132320454.1">
    <property type="nucleotide sequence ID" value="NZ_FWZT01000012.1"/>
</dbReference>
<gene>
    <name evidence="2" type="ORF">SAMN06296036_11291</name>
</gene>
<dbReference type="SUPFAM" id="SSF52540">
    <property type="entry name" value="P-loop containing nucleoside triphosphate hydrolases"/>
    <property type="match status" value="1"/>
</dbReference>
<dbReference type="STRING" id="1513793.SAMN06296036_11291"/>
<dbReference type="InterPro" id="IPR003593">
    <property type="entry name" value="AAA+_ATPase"/>
</dbReference>
<dbReference type="OrthoDB" id="9783370at2"/>
<feature type="domain" description="AAA+ ATPase" evidence="1">
    <location>
        <begin position="29"/>
        <end position="187"/>
    </location>
</feature>
<dbReference type="AlphaFoldDB" id="A0A1Y6C302"/>
<dbReference type="EMBL" id="FWZT01000012">
    <property type="protein sequence ID" value="SMF40594.1"/>
    <property type="molecule type" value="Genomic_DNA"/>
</dbReference>
<evidence type="ECO:0000313" key="3">
    <source>
        <dbReference type="Proteomes" id="UP000192907"/>
    </source>
</evidence>
<keyword evidence="3" id="KW-1185">Reference proteome</keyword>
<proteinExistence type="predicted"/>
<dbReference type="SMART" id="SM00382">
    <property type="entry name" value="AAA"/>
    <property type="match status" value="1"/>
</dbReference>
<evidence type="ECO:0000313" key="2">
    <source>
        <dbReference type="EMBL" id="SMF40594.1"/>
    </source>
</evidence>
<evidence type="ECO:0000259" key="1">
    <source>
        <dbReference type="SMART" id="SM00382"/>
    </source>
</evidence>
<dbReference type="InterPro" id="IPR027417">
    <property type="entry name" value="P-loop_NTPase"/>
</dbReference>
<protein>
    <submittedName>
        <fullName evidence="2">MoxR-like ATPase</fullName>
    </submittedName>
</protein>
<dbReference type="PANTHER" id="PTHR42759">
    <property type="entry name" value="MOXR FAMILY PROTEIN"/>
    <property type="match status" value="1"/>
</dbReference>
<dbReference type="Proteomes" id="UP000192907">
    <property type="component" value="Unassembled WGS sequence"/>
</dbReference>
<organism evidence="2 3">
    <name type="scientific">Pseudobacteriovorax antillogorgiicola</name>
    <dbReference type="NCBI Taxonomy" id="1513793"/>
    <lineage>
        <taxon>Bacteria</taxon>
        <taxon>Pseudomonadati</taxon>
        <taxon>Bdellovibrionota</taxon>
        <taxon>Oligoflexia</taxon>
        <taxon>Oligoflexales</taxon>
        <taxon>Pseudobacteriovoracaceae</taxon>
        <taxon>Pseudobacteriovorax</taxon>
    </lineage>
</organism>
<dbReference type="Gene3D" id="3.40.50.300">
    <property type="entry name" value="P-loop containing nucleotide triphosphate hydrolases"/>
    <property type="match status" value="1"/>
</dbReference>
<dbReference type="PANTHER" id="PTHR42759:SF1">
    <property type="entry name" value="MAGNESIUM-CHELATASE SUBUNIT CHLD"/>
    <property type="match status" value="1"/>
</dbReference>
<dbReference type="Pfam" id="PF00004">
    <property type="entry name" value="AAA"/>
    <property type="match status" value="1"/>
</dbReference>
<dbReference type="InterPro" id="IPR050764">
    <property type="entry name" value="CbbQ/NirQ/NorQ/GpvN"/>
</dbReference>
<dbReference type="GO" id="GO:0016887">
    <property type="term" value="F:ATP hydrolysis activity"/>
    <property type="evidence" value="ECO:0007669"/>
    <property type="project" value="InterPro"/>
</dbReference>
<reference evidence="3" key="1">
    <citation type="submission" date="2017-04" db="EMBL/GenBank/DDBJ databases">
        <authorList>
            <person name="Varghese N."/>
            <person name="Submissions S."/>
        </authorList>
    </citation>
    <scope>NUCLEOTIDE SEQUENCE [LARGE SCALE GENOMIC DNA]</scope>
    <source>
        <strain evidence="3">RKEM611</strain>
    </source>
</reference>
<accession>A0A1Y6C302</accession>
<name>A0A1Y6C302_9BACT</name>
<dbReference type="GO" id="GO:0005524">
    <property type="term" value="F:ATP binding"/>
    <property type="evidence" value="ECO:0007669"/>
    <property type="project" value="InterPro"/>
</dbReference>
<dbReference type="CDD" id="cd00009">
    <property type="entry name" value="AAA"/>
    <property type="match status" value="1"/>
</dbReference>
<sequence length="280" mass="31701">MSQNMSFQSSNSYIASDELIEIVNVAVDLERPLLIRGEPGTGKTLLARAVAESLQMPLLTWHVKSTSKAQDGLYVYDTVQRLNDSRFGSGDVSNIKDYIKLGPLGQAFQGDQRTIVLIDEIDKADIEFPNDLLHELDAMSFHIPETGETIAAQKRPVIIITSNAEKELPDAFLRRCVFHYISFPDQAQMEKIVKVHHPDIEQKLIDQCLVKFYWLREQDQIRKKPSTSELVDWIGALARSGIPLKRLEKDIPFMGILLKKEQDLQALNNRGAPSGRSRFL</sequence>
<dbReference type="InterPro" id="IPR003959">
    <property type="entry name" value="ATPase_AAA_core"/>
</dbReference>